<reference evidence="7 8" key="1">
    <citation type="submission" date="2020-09" db="EMBL/GenBank/DDBJ databases">
        <title>Complete genome sequence of an Arctic sea ice bacterium Marinomonas arctica BSI20414.</title>
        <authorList>
            <person name="Liao L."/>
            <person name="Chen B."/>
        </authorList>
    </citation>
    <scope>NUCLEOTIDE SEQUENCE [LARGE SCALE GENOMIC DNA]</scope>
    <source>
        <strain evidence="7 8">BSI20414</strain>
    </source>
</reference>
<keyword evidence="3" id="KW-0378">Hydrolase</keyword>
<protein>
    <submittedName>
        <fullName evidence="7">DNA repair protein RadC</fullName>
    </submittedName>
</protein>
<dbReference type="KEGG" id="mard:IBG28_10190"/>
<accession>A0A7H1JBQ6</accession>
<keyword evidence="5" id="KW-0482">Metalloprotease</keyword>
<gene>
    <name evidence="7" type="primary">radC</name>
    <name evidence="7" type="ORF">IBG28_10190</name>
</gene>
<name>A0A7H1JBQ6_9GAMM</name>
<dbReference type="PROSITE" id="PS01302">
    <property type="entry name" value="UPF0758"/>
    <property type="match status" value="1"/>
</dbReference>
<dbReference type="EMBL" id="CP061081">
    <property type="protein sequence ID" value="QNT07922.1"/>
    <property type="molecule type" value="Genomic_DNA"/>
</dbReference>
<dbReference type="InterPro" id="IPR025657">
    <property type="entry name" value="RadC_JAB"/>
</dbReference>
<evidence type="ECO:0000313" key="8">
    <source>
        <dbReference type="Proteomes" id="UP000516370"/>
    </source>
</evidence>
<evidence type="ECO:0000313" key="7">
    <source>
        <dbReference type="EMBL" id="QNT07922.1"/>
    </source>
</evidence>
<dbReference type="GO" id="GO:0046872">
    <property type="term" value="F:metal ion binding"/>
    <property type="evidence" value="ECO:0007669"/>
    <property type="project" value="UniProtKB-KW"/>
</dbReference>
<dbReference type="Proteomes" id="UP000516370">
    <property type="component" value="Chromosome"/>
</dbReference>
<evidence type="ECO:0000256" key="2">
    <source>
        <dbReference type="ARBA" id="ARBA00022723"/>
    </source>
</evidence>
<evidence type="ECO:0000256" key="5">
    <source>
        <dbReference type="ARBA" id="ARBA00023049"/>
    </source>
</evidence>
<evidence type="ECO:0000256" key="3">
    <source>
        <dbReference type="ARBA" id="ARBA00022801"/>
    </source>
</evidence>
<dbReference type="GO" id="GO:0008237">
    <property type="term" value="F:metallopeptidase activity"/>
    <property type="evidence" value="ECO:0007669"/>
    <property type="project" value="UniProtKB-KW"/>
</dbReference>
<sequence>MTTYPFTYRTKQDVLEAAASIIKEHFRREGGEYTSATEAQRFLMTKLSCRDQEVFAILLLDSQHRLIAYKELFFGTIDSASVYPREIVKVALAHNAAAVILSHNHPSGITLPSQADIQITERIKKALELIDIRTLDHIIVGEDSYSLAGNGYL</sequence>
<dbReference type="Pfam" id="PF04002">
    <property type="entry name" value="RadC"/>
    <property type="match status" value="1"/>
</dbReference>
<keyword evidence="1" id="KW-0645">Protease</keyword>
<keyword evidence="4" id="KW-0862">Zinc</keyword>
<dbReference type="PROSITE" id="PS50249">
    <property type="entry name" value="MPN"/>
    <property type="match status" value="1"/>
</dbReference>
<dbReference type="PANTHER" id="PTHR30471">
    <property type="entry name" value="DNA REPAIR PROTEIN RADC"/>
    <property type="match status" value="1"/>
</dbReference>
<dbReference type="SUPFAM" id="SSF102712">
    <property type="entry name" value="JAB1/MPN domain"/>
    <property type="match status" value="1"/>
</dbReference>
<dbReference type="InterPro" id="IPR001405">
    <property type="entry name" value="UPF0758"/>
</dbReference>
<dbReference type="InterPro" id="IPR020891">
    <property type="entry name" value="UPF0758_CS"/>
</dbReference>
<dbReference type="InterPro" id="IPR037518">
    <property type="entry name" value="MPN"/>
</dbReference>
<dbReference type="RefSeq" id="WP_111608251.1">
    <property type="nucleotide sequence ID" value="NZ_BMLJ01000006.1"/>
</dbReference>
<organism evidence="7 8">
    <name type="scientific">Marinomonas arctica</name>
    <dbReference type="NCBI Taxonomy" id="383750"/>
    <lineage>
        <taxon>Bacteria</taxon>
        <taxon>Pseudomonadati</taxon>
        <taxon>Pseudomonadota</taxon>
        <taxon>Gammaproteobacteria</taxon>
        <taxon>Oceanospirillales</taxon>
        <taxon>Oceanospirillaceae</taxon>
        <taxon>Marinomonas</taxon>
    </lineage>
</organism>
<dbReference type="AlphaFoldDB" id="A0A7H1JBQ6"/>
<dbReference type="OrthoDB" id="9804482at2"/>
<keyword evidence="8" id="KW-1185">Reference proteome</keyword>
<feature type="domain" description="MPN" evidence="6">
    <location>
        <begin position="32"/>
        <end position="153"/>
    </location>
</feature>
<dbReference type="NCBIfam" id="TIGR00608">
    <property type="entry name" value="radc"/>
    <property type="match status" value="1"/>
</dbReference>
<dbReference type="PANTHER" id="PTHR30471:SF3">
    <property type="entry name" value="UPF0758 PROTEIN YEES-RELATED"/>
    <property type="match status" value="1"/>
</dbReference>
<dbReference type="CDD" id="cd08071">
    <property type="entry name" value="MPN_DUF2466"/>
    <property type="match status" value="1"/>
</dbReference>
<proteinExistence type="predicted"/>
<evidence type="ECO:0000259" key="6">
    <source>
        <dbReference type="PROSITE" id="PS50249"/>
    </source>
</evidence>
<evidence type="ECO:0000256" key="1">
    <source>
        <dbReference type="ARBA" id="ARBA00022670"/>
    </source>
</evidence>
<keyword evidence="2" id="KW-0479">Metal-binding</keyword>
<dbReference type="Gene3D" id="3.40.140.10">
    <property type="entry name" value="Cytidine Deaminase, domain 2"/>
    <property type="match status" value="1"/>
</dbReference>
<evidence type="ECO:0000256" key="4">
    <source>
        <dbReference type="ARBA" id="ARBA00022833"/>
    </source>
</evidence>
<dbReference type="GO" id="GO:0006508">
    <property type="term" value="P:proteolysis"/>
    <property type="evidence" value="ECO:0007669"/>
    <property type="project" value="UniProtKB-KW"/>
</dbReference>